<dbReference type="GO" id="GO:0047475">
    <property type="term" value="F:phenylacetate-CoA ligase activity"/>
    <property type="evidence" value="ECO:0007669"/>
    <property type="project" value="UniProtKB-EC"/>
</dbReference>
<evidence type="ECO:0000256" key="2">
    <source>
        <dbReference type="ARBA" id="ARBA00022598"/>
    </source>
</evidence>
<evidence type="ECO:0000256" key="4">
    <source>
        <dbReference type="ARBA" id="ARBA00060591"/>
    </source>
</evidence>
<sequence length="433" mass="48875">MEPWNEEFECMDVEDIQKFQLEKLRETVRWSYEKTPFYKKKLDEKGVSPDDIQTLKDISKLPFTQKTDLRDNYPFGLCAVPMKDVVRIHASSGTTGKPVTGPYSAEDLKHWAECMARNLWAAGVRPDHIIQNAYGYGLFTGGLGFHQGAMKLGCAVVPTSSGLTERQITIMRDFKIDALFSTPSYALTIAERAEELDSSIADMPVSMGVFGAEPWTASMRKEIEERMGIKAMEAYGLTELGGPGVAFDCSEQTGLHINEDHYLAEIVDPETGDPLPYGQKGELIFTSLQRRAMPMIRYRTKDITVLYRDKCACGRTLIKMEKTYGRADDMLIISGVNVFPSQIESLLLAVDEAEPHYRLIVRKKGYLDQLKVQVEGKKASYVAREEKRTEIEQKINRHIKGNLGINVIVELVAPKFIERSEGKAVRVVDERNK</sequence>
<protein>
    <recommendedName>
        <fullName evidence="7 9">Phenylacetate-coenzyme A ligase</fullName>
        <ecNumber evidence="6 9">6.2.1.30</ecNumber>
    </recommendedName>
    <alternativeName>
        <fullName evidence="8 9">Phenylacetyl-CoA ligase</fullName>
    </alternativeName>
</protein>
<evidence type="ECO:0000259" key="11">
    <source>
        <dbReference type="Pfam" id="PF14535"/>
    </source>
</evidence>
<dbReference type="PANTHER" id="PTHR43845:SF1">
    <property type="entry name" value="BLR5969 PROTEIN"/>
    <property type="match status" value="1"/>
</dbReference>
<dbReference type="PIRSF" id="PIRSF006444">
    <property type="entry name" value="PaaK"/>
    <property type="match status" value="1"/>
</dbReference>
<name>A0A484HJN7_9BACT</name>
<gene>
    <name evidence="12" type="ORF">EPICR_90090</name>
</gene>
<comment type="function">
    <text evidence="9">Catalyzes the activation of phenylacetic acid (PA) to phenylacetyl-CoA (PA-CoA).</text>
</comment>
<organism evidence="12">
    <name type="scientific">uncultured Desulfobacteraceae bacterium</name>
    <dbReference type="NCBI Taxonomy" id="218296"/>
    <lineage>
        <taxon>Bacteria</taxon>
        <taxon>Pseudomonadati</taxon>
        <taxon>Thermodesulfobacteriota</taxon>
        <taxon>Desulfobacteria</taxon>
        <taxon>Desulfobacterales</taxon>
        <taxon>Desulfobacteraceae</taxon>
        <taxon>environmental samples</taxon>
    </lineage>
</organism>
<evidence type="ECO:0000256" key="3">
    <source>
        <dbReference type="ARBA" id="ARBA00022741"/>
    </source>
</evidence>
<dbReference type="Gene3D" id="3.40.50.12780">
    <property type="entry name" value="N-terminal domain of ligase-like"/>
    <property type="match status" value="1"/>
</dbReference>
<dbReference type="InterPro" id="IPR000873">
    <property type="entry name" value="AMP-dep_synth/lig_dom"/>
</dbReference>
<dbReference type="GO" id="GO:0010124">
    <property type="term" value="P:phenylacetate catabolic process"/>
    <property type="evidence" value="ECO:0007669"/>
    <property type="project" value="UniProtKB-UniRule"/>
</dbReference>
<evidence type="ECO:0000256" key="1">
    <source>
        <dbReference type="ARBA" id="ARBA00011245"/>
    </source>
</evidence>
<dbReference type="AlphaFoldDB" id="A0A484HJN7"/>
<feature type="domain" description="AMP-dependent synthetase/ligase" evidence="10">
    <location>
        <begin position="77"/>
        <end position="285"/>
    </location>
</feature>
<evidence type="ECO:0000259" key="10">
    <source>
        <dbReference type="Pfam" id="PF00501"/>
    </source>
</evidence>
<reference evidence="12" key="1">
    <citation type="submission" date="2019-01" db="EMBL/GenBank/DDBJ databases">
        <authorList>
            <consortium name="Genoscope - CEA"/>
            <person name="William W."/>
        </authorList>
    </citation>
    <scope>NUCLEOTIDE SEQUENCE</scope>
    <source>
        <strain evidence="12">CR-1</strain>
    </source>
</reference>
<dbReference type="Pfam" id="PF14535">
    <property type="entry name" value="AMP-binding_C_2"/>
    <property type="match status" value="1"/>
</dbReference>
<keyword evidence="2 9" id="KW-0436">Ligase</keyword>
<dbReference type="InterPro" id="IPR011880">
    <property type="entry name" value="PA_CoA_ligase"/>
</dbReference>
<dbReference type="CDD" id="cd05913">
    <property type="entry name" value="PaaK"/>
    <property type="match status" value="1"/>
</dbReference>
<evidence type="ECO:0000256" key="7">
    <source>
        <dbReference type="ARBA" id="ARBA00068695"/>
    </source>
</evidence>
<dbReference type="InterPro" id="IPR042099">
    <property type="entry name" value="ANL_N_sf"/>
</dbReference>
<evidence type="ECO:0000256" key="5">
    <source>
        <dbReference type="ARBA" id="ARBA00061566"/>
    </source>
</evidence>
<dbReference type="EC" id="6.2.1.30" evidence="6 9"/>
<evidence type="ECO:0000256" key="6">
    <source>
        <dbReference type="ARBA" id="ARBA00066629"/>
    </source>
</evidence>
<dbReference type="Gene3D" id="3.30.300.30">
    <property type="match status" value="1"/>
</dbReference>
<comment type="similarity">
    <text evidence="5 9">Belongs to the phenylacetyl-CoA ligase family.</text>
</comment>
<feature type="domain" description="AMP-dependent ligase C-terminal" evidence="11">
    <location>
        <begin position="335"/>
        <end position="431"/>
    </location>
</feature>
<comment type="subunit">
    <text evidence="1">Monomer.</text>
</comment>
<dbReference type="InterPro" id="IPR028154">
    <property type="entry name" value="AMP-dep_Lig_C"/>
</dbReference>
<accession>A0A484HJN7</accession>
<comment type="catalytic activity">
    <reaction evidence="9">
        <text>2-phenylacetate + ATP + CoA = phenylacetyl-CoA + AMP + diphosphate</text>
        <dbReference type="Rhea" id="RHEA:20956"/>
        <dbReference type="ChEBI" id="CHEBI:18401"/>
        <dbReference type="ChEBI" id="CHEBI:30616"/>
        <dbReference type="ChEBI" id="CHEBI:33019"/>
        <dbReference type="ChEBI" id="CHEBI:57287"/>
        <dbReference type="ChEBI" id="CHEBI:57390"/>
        <dbReference type="ChEBI" id="CHEBI:456215"/>
        <dbReference type="EC" id="6.2.1.30"/>
    </reaction>
</comment>
<comment type="pathway">
    <text evidence="4 9">Aromatic compound metabolism; phenylacetate degradation.</text>
</comment>
<dbReference type="Pfam" id="PF00501">
    <property type="entry name" value="AMP-binding"/>
    <property type="match status" value="1"/>
</dbReference>
<evidence type="ECO:0000256" key="8">
    <source>
        <dbReference type="ARBA" id="ARBA00075111"/>
    </source>
</evidence>
<dbReference type="InterPro" id="IPR045851">
    <property type="entry name" value="AMP-bd_C_sf"/>
</dbReference>
<evidence type="ECO:0000256" key="9">
    <source>
        <dbReference type="PIRNR" id="PIRNR006444"/>
    </source>
</evidence>
<dbReference type="UniPathway" id="UPA00930"/>
<dbReference type="FunFam" id="3.40.50.12780:FF:000016">
    <property type="entry name" value="Phenylacetate-coenzyme A ligase"/>
    <property type="match status" value="1"/>
</dbReference>
<dbReference type="EMBL" id="CAACVI010000052">
    <property type="protein sequence ID" value="VEN75491.1"/>
    <property type="molecule type" value="Genomic_DNA"/>
</dbReference>
<dbReference type="SUPFAM" id="SSF56801">
    <property type="entry name" value="Acetyl-CoA synthetase-like"/>
    <property type="match status" value="1"/>
</dbReference>
<evidence type="ECO:0000313" key="12">
    <source>
        <dbReference type="EMBL" id="VEN75491.1"/>
    </source>
</evidence>
<dbReference type="GO" id="GO:0000166">
    <property type="term" value="F:nucleotide binding"/>
    <property type="evidence" value="ECO:0007669"/>
    <property type="project" value="UniProtKB-KW"/>
</dbReference>
<dbReference type="PANTHER" id="PTHR43845">
    <property type="entry name" value="BLR5969 PROTEIN"/>
    <property type="match status" value="1"/>
</dbReference>
<proteinExistence type="inferred from homology"/>
<keyword evidence="3 9" id="KW-0547">Nucleotide-binding</keyword>